<evidence type="ECO:0000313" key="1">
    <source>
        <dbReference type="EMBL" id="GIH62470.1"/>
    </source>
</evidence>
<protein>
    <submittedName>
        <fullName evidence="1">Uncharacterized protein</fullName>
    </submittedName>
</protein>
<name>A0ABQ4GM82_9ACTN</name>
<reference evidence="1 2" key="1">
    <citation type="submission" date="2021-01" db="EMBL/GenBank/DDBJ databases">
        <title>Whole genome shotgun sequence of Microbispora siamensis NBRC 104113.</title>
        <authorList>
            <person name="Komaki H."/>
            <person name="Tamura T."/>
        </authorList>
    </citation>
    <scope>NUCLEOTIDE SEQUENCE [LARGE SCALE GENOMIC DNA]</scope>
    <source>
        <strain evidence="1 2">NBRC 104113</strain>
    </source>
</reference>
<proteinExistence type="predicted"/>
<organism evidence="1 2">
    <name type="scientific">Microbispora siamensis</name>
    <dbReference type="NCBI Taxonomy" id="564413"/>
    <lineage>
        <taxon>Bacteria</taxon>
        <taxon>Bacillati</taxon>
        <taxon>Actinomycetota</taxon>
        <taxon>Actinomycetes</taxon>
        <taxon>Streptosporangiales</taxon>
        <taxon>Streptosporangiaceae</taxon>
        <taxon>Microbispora</taxon>
    </lineage>
</organism>
<dbReference type="EMBL" id="BOOF01000017">
    <property type="protein sequence ID" value="GIH62470.1"/>
    <property type="molecule type" value="Genomic_DNA"/>
</dbReference>
<dbReference type="Proteomes" id="UP000660454">
    <property type="component" value="Unassembled WGS sequence"/>
</dbReference>
<accession>A0ABQ4GM82</accession>
<sequence>MAKPQLSVIYPAGVDANSQGAAELLEALMRTAARFSEMGRSVSRDFFPHVRVEPVSDLAGPAVRLGAALALPGHDLVFETAVAVADGTFSVRGDLVLDGEEQILVLPSVETADPVACAAMLDRYVDELTTPARWHVQRLIESCEADS</sequence>
<comment type="caution">
    <text evidence="1">The sequence shown here is derived from an EMBL/GenBank/DDBJ whole genome shotgun (WGS) entry which is preliminary data.</text>
</comment>
<evidence type="ECO:0000313" key="2">
    <source>
        <dbReference type="Proteomes" id="UP000660454"/>
    </source>
</evidence>
<gene>
    <name evidence="1" type="ORF">Msi02_32870</name>
</gene>
<keyword evidence="2" id="KW-1185">Reference proteome</keyword>